<keyword evidence="3" id="KW-1185">Reference proteome</keyword>
<proteinExistence type="predicted"/>
<feature type="compositionally biased region" description="Low complexity" evidence="1">
    <location>
        <begin position="46"/>
        <end position="58"/>
    </location>
</feature>
<comment type="caution">
    <text evidence="2">The sequence shown here is derived from an EMBL/GenBank/DDBJ whole genome shotgun (WGS) entry which is preliminary data.</text>
</comment>
<protein>
    <submittedName>
        <fullName evidence="2">Uncharacterized protein</fullName>
    </submittedName>
</protein>
<gene>
    <name evidence="2" type="ORF">C2845_PM09G09700</name>
</gene>
<dbReference type="Proteomes" id="UP000275267">
    <property type="component" value="Unassembled WGS sequence"/>
</dbReference>
<sequence>MSYSLLCFFFLRRGDRDRDMAMVRADTAPTRKALSVGELDLGGSGELSQGRGELSPSGGAAGPGHGELSPGGTRQASSAPATGEHCPGGDGELVPGRGRSQPPHPWRAWPRRPVAARVAPTAGELSPGGEHGELLAQQVDRKEERESEERDSGSALLKSRGQITWIRS</sequence>
<evidence type="ECO:0000256" key="1">
    <source>
        <dbReference type="SAM" id="MobiDB-lite"/>
    </source>
</evidence>
<name>A0A3L6RZ07_PANMI</name>
<feature type="compositionally biased region" description="Low complexity" evidence="1">
    <location>
        <begin position="106"/>
        <end position="120"/>
    </location>
</feature>
<dbReference type="AlphaFoldDB" id="A0A3L6RZ07"/>
<dbReference type="EMBL" id="PQIB02000006">
    <property type="protein sequence ID" value="RLN11438.1"/>
    <property type="molecule type" value="Genomic_DNA"/>
</dbReference>
<accession>A0A3L6RZ07</accession>
<feature type="region of interest" description="Disordered" evidence="1">
    <location>
        <begin position="34"/>
        <end position="168"/>
    </location>
</feature>
<organism evidence="2 3">
    <name type="scientific">Panicum miliaceum</name>
    <name type="common">Proso millet</name>
    <name type="synonym">Broomcorn millet</name>
    <dbReference type="NCBI Taxonomy" id="4540"/>
    <lineage>
        <taxon>Eukaryota</taxon>
        <taxon>Viridiplantae</taxon>
        <taxon>Streptophyta</taxon>
        <taxon>Embryophyta</taxon>
        <taxon>Tracheophyta</taxon>
        <taxon>Spermatophyta</taxon>
        <taxon>Magnoliopsida</taxon>
        <taxon>Liliopsida</taxon>
        <taxon>Poales</taxon>
        <taxon>Poaceae</taxon>
        <taxon>PACMAD clade</taxon>
        <taxon>Panicoideae</taxon>
        <taxon>Panicodae</taxon>
        <taxon>Paniceae</taxon>
        <taxon>Panicinae</taxon>
        <taxon>Panicum</taxon>
        <taxon>Panicum sect. Panicum</taxon>
    </lineage>
</organism>
<evidence type="ECO:0000313" key="3">
    <source>
        <dbReference type="Proteomes" id="UP000275267"/>
    </source>
</evidence>
<feature type="compositionally biased region" description="Basic and acidic residues" evidence="1">
    <location>
        <begin position="139"/>
        <end position="152"/>
    </location>
</feature>
<reference evidence="3" key="1">
    <citation type="journal article" date="2019" name="Nat. Commun.">
        <title>The genome of broomcorn millet.</title>
        <authorList>
            <person name="Zou C."/>
            <person name="Miki D."/>
            <person name="Li D."/>
            <person name="Tang Q."/>
            <person name="Xiao L."/>
            <person name="Rajput S."/>
            <person name="Deng P."/>
            <person name="Jia W."/>
            <person name="Huang R."/>
            <person name="Zhang M."/>
            <person name="Sun Y."/>
            <person name="Hu J."/>
            <person name="Fu X."/>
            <person name="Schnable P.S."/>
            <person name="Li F."/>
            <person name="Zhang H."/>
            <person name="Feng B."/>
            <person name="Zhu X."/>
            <person name="Liu R."/>
            <person name="Schnable J.C."/>
            <person name="Zhu J.-K."/>
            <person name="Zhang H."/>
        </authorList>
    </citation>
    <scope>NUCLEOTIDE SEQUENCE [LARGE SCALE GENOMIC DNA]</scope>
</reference>
<evidence type="ECO:0000313" key="2">
    <source>
        <dbReference type="EMBL" id="RLN11438.1"/>
    </source>
</evidence>